<organism evidence="1 2">
    <name type="scientific">Streptomyces himalayensis subsp. himalayensis</name>
    <dbReference type="NCBI Taxonomy" id="2756131"/>
    <lineage>
        <taxon>Bacteria</taxon>
        <taxon>Bacillati</taxon>
        <taxon>Actinomycetota</taxon>
        <taxon>Actinomycetes</taxon>
        <taxon>Kitasatosporales</taxon>
        <taxon>Streptomycetaceae</taxon>
        <taxon>Streptomyces</taxon>
        <taxon>Streptomyces himalayensis</taxon>
    </lineage>
</organism>
<comment type="caution">
    <text evidence="1">The sequence shown here is derived from an EMBL/GenBank/DDBJ whole genome shotgun (WGS) entry which is preliminary data.</text>
</comment>
<evidence type="ECO:0000313" key="2">
    <source>
        <dbReference type="Proteomes" id="UP000545761"/>
    </source>
</evidence>
<dbReference type="EMBL" id="JACEHE010000025">
    <property type="protein sequence ID" value="MBA2950192.1"/>
    <property type="molecule type" value="Genomic_DNA"/>
</dbReference>
<dbReference type="AlphaFoldDB" id="A0A7W0IC99"/>
<sequence length="73" mass="7086">MSSIPQIATQEISETDLDTVSGGTGAWLSAGVDSEGAWISGGVGGLVPAELTLSGQGAGHVDTSAVTGLISTL</sequence>
<dbReference type="Proteomes" id="UP000545761">
    <property type="component" value="Unassembled WGS sequence"/>
</dbReference>
<gene>
    <name evidence="1" type="ORF">H1D24_31450</name>
</gene>
<reference evidence="1 2" key="1">
    <citation type="submission" date="2020-07" db="EMBL/GenBank/DDBJ databases">
        <title>Streptomyces isolated from Indian soil.</title>
        <authorList>
            <person name="Mandal S."/>
            <person name="Maiti P.K."/>
        </authorList>
    </citation>
    <scope>NUCLEOTIDE SEQUENCE [LARGE SCALE GENOMIC DNA]</scope>
    <source>
        <strain evidence="1 2">PSKA28</strain>
    </source>
</reference>
<protein>
    <recommendedName>
        <fullName evidence="3">Type A2 lantipeptide</fullName>
    </recommendedName>
</protein>
<evidence type="ECO:0008006" key="3">
    <source>
        <dbReference type="Google" id="ProtNLM"/>
    </source>
</evidence>
<dbReference type="RefSeq" id="WP_181661118.1">
    <property type="nucleotide sequence ID" value="NZ_JACEHE010000025.1"/>
</dbReference>
<name>A0A7W0IC99_9ACTN</name>
<evidence type="ECO:0000313" key="1">
    <source>
        <dbReference type="EMBL" id="MBA2950192.1"/>
    </source>
</evidence>
<accession>A0A7W0IC99</accession>
<proteinExistence type="predicted"/>